<dbReference type="RefSeq" id="WP_216083436.1">
    <property type="nucleotide sequence ID" value="NZ_CACTIB010000021.1"/>
</dbReference>
<evidence type="ECO:0000313" key="2">
    <source>
        <dbReference type="Proteomes" id="UP000324831"/>
    </source>
</evidence>
<dbReference type="Proteomes" id="UP000324831">
    <property type="component" value="Unassembled WGS sequence"/>
</dbReference>
<evidence type="ECO:0000313" key="1">
    <source>
        <dbReference type="EMBL" id="GCE63903.1"/>
    </source>
</evidence>
<accession>A0A478FQZ0</accession>
<reference evidence="1 2" key="1">
    <citation type="submission" date="2019-01" db="EMBL/GenBank/DDBJ databases">
        <title>Draft genome sequences of Candidatus Mycoplasma haemohominis SWG34-3 identified from a patient with pyrexia, anemia and liver dysfunction.</title>
        <authorList>
            <person name="Sekizuka T."/>
            <person name="Hattori N."/>
            <person name="Katano H."/>
            <person name="Takuma T."/>
            <person name="Ito T."/>
            <person name="Arai N."/>
            <person name="Yanai R."/>
            <person name="Ishii S."/>
            <person name="Miura Y."/>
            <person name="Tokunaga T."/>
            <person name="Watanabe H."/>
            <person name="Nomura N."/>
            <person name="Eguchi J."/>
            <person name="Arai T."/>
            <person name="Hasegawa H."/>
            <person name="Nakamaki T."/>
            <person name="Wakita T."/>
            <person name="Niki Y."/>
            <person name="Kuroda M."/>
        </authorList>
    </citation>
    <scope>NUCLEOTIDE SEQUENCE [LARGE SCALE GENOMIC DNA]</scope>
    <source>
        <strain evidence="1">SWG34-3</strain>
    </source>
</reference>
<comment type="caution">
    <text evidence="1">The sequence shown here is derived from an EMBL/GenBank/DDBJ whole genome shotgun (WGS) entry which is preliminary data.</text>
</comment>
<sequence length="118" mass="14290">MFLNLIRKRKIIKLIFSLLTPEEIDSLSRECADGKILNFEKRLSGMFEDLIPIYGLKRTEEIVRKELKKFRHSSLEYKDVVLIENLSILLFKKSWSERYLDWKEKQERERLKGLLKWS</sequence>
<dbReference type="AlphaFoldDB" id="A0A478FQZ0"/>
<dbReference type="EMBL" id="BIMN01000006">
    <property type="protein sequence ID" value="GCE63903.1"/>
    <property type="molecule type" value="Genomic_DNA"/>
</dbReference>
<name>A0A478FQZ0_9MOLU</name>
<proteinExistence type="predicted"/>
<protein>
    <submittedName>
        <fullName evidence="1">Uncharacterized protein</fullName>
    </submittedName>
</protein>
<organism evidence="1 2">
    <name type="scientific">Candidatus Mycoplasma haematohominis</name>
    <dbReference type="NCBI Taxonomy" id="1494318"/>
    <lineage>
        <taxon>Bacteria</taxon>
        <taxon>Bacillati</taxon>
        <taxon>Mycoplasmatota</taxon>
        <taxon>Mollicutes</taxon>
        <taxon>Mycoplasmataceae</taxon>
        <taxon>Mycoplasma</taxon>
    </lineage>
</organism>
<gene>
    <name evidence="1" type="ORF">MHSWG343_09100</name>
</gene>